<dbReference type="STRING" id="1855912.LuPra_00390"/>
<reference evidence="2 3" key="1">
    <citation type="journal article" date="2016" name="Genome Announc.">
        <title>First Complete Genome Sequence of a Subdivision 6 Acidobacterium Strain.</title>
        <authorList>
            <person name="Huang S."/>
            <person name="Vieira S."/>
            <person name="Bunk B."/>
            <person name="Riedel T."/>
            <person name="Sproer C."/>
            <person name="Overmann J."/>
        </authorList>
    </citation>
    <scope>NUCLEOTIDE SEQUENCE [LARGE SCALE GENOMIC DNA]</scope>
    <source>
        <strain evidence="3">DSM 100886 HEG_-6_39</strain>
    </source>
</reference>
<dbReference type="Pfam" id="PF07589">
    <property type="entry name" value="PEP-CTERM"/>
    <property type="match status" value="1"/>
</dbReference>
<keyword evidence="3" id="KW-1185">Reference proteome</keyword>
<feature type="domain" description="Ice-binding protein C-terminal" evidence="1">
    <location>
        <begin position="80"/>
        <end position="102"/>
    </location>
</feature>
<dbReference type="KEGG" id="abac:LuPra_00390"/>
<reference evidence="3" key="2">
    <citation type="submission" date="2016-04" db="EMBL/GenBank/DDBJ databases">
        <title>First Complete Genome Sequence of a Subdivision 6 Acidobacterium.</title>
        <authorList>
            <person name="Huang S."/>
            <person name="Vieira S."/>
            <person name="Bunk B."/>
            <person name="Riedel T."/>
            <person name="Sproeer C."/>
            <person name="Overmann J."/>
        </authorList>
    </citation>
    <scope>NUCLEOTIDE SEQUENCE [LARGE SCALE GENOMIC DNA]</scope>
    <source>
        <strain evidence="3">DSM 100886 HEG_-6_39</strain>
    </source>
</reference>
<sequence>MTASPQLTVDDSPFLLNVPPTLAAGASVGPVLMLRVNISPAALPGTYGGTLAVLGGSSPGALGALDDETFEVIVRQTSTAVPEPATWLLAANGSAVIGIRRRRPLTVERSIGRSRRAGTARRYLRRIPVPGTRYPVPGTRV</sequence>
<evidence type="ECO:0000259" key="1">
    <source>
        <dbReference type="Pfam" id="PF07589"/>
    </source>
</evidence>
<gene>
    <name evidence="2" type="ORF">LuPra_00390</name>
</gene>
<dbReference type="AlphaFoldDB" id="A0A143PG46"/>
<dbReference type="RefSeq" id="WP_110169200.1">
    <property type="nucleotide sequence ID" value="NZ_CP015136.1"/>
</dbReference>
<name>A0A143PG46_LUTPR</name>
<evidence type="ECO:0000313" key="2">
    <source>
        <dbReference type="EMBL" id="AMY07223.1"/>
    </source>
</evidence>
<evidence type="ECO:0000313" key="3">
    <source>
        <dbReference type="Proteomes" id="UP000076079"/>
    </source>
</evidence>
<dbReference type="Proteomes" id="UP000076079">
    <property type="component" value="Chromosome"/>
</dbReference>
<dbReference type="InterPro" id="IPR013424">
    <property type="entry name" value="Ice-binding_C"/>
</dbReference>
<protein>
    <recommendedName>
        <fullName evidence="1">Ice-binding protein C-terminal domain-containing protein</fullName>
    </recommendedName>
</protein>
<organism evidence="2 3">
    <name type="scientific">Luteitalea pratensis</name>
    <dbReference type="NCBI Taxonomy" id="1855912"/>
    <lineage>
        <taxon>Bacteria</taxon>
        <taxon>Pseudomonadati</taxon>
        <taxon>Acidobacteriota</taxon>
        <taxon>Vicinamibacteria</taxon>
        <taxon>Vicinamibacterales</taxon>
        <taxon>Vicinamibacteraceae</taxon>
        <taxon>Luteitalea</taxon>
    </lineage>
</organism>
<dbReference type="EMBL" id="CP015136">
    <property type="protein sequence ID" value="AMY07223.1"/>
    <property type="molecule type" value="Genomic_DNA"/>
</dbReference>
<accession>A0A143PG46</accession>
<proteinExistence type="predicted"/>